<accession>A0A383AM83</accession>
<dbReference type="GO" id="GO:0006388">
    <property type="term" value="P:tRNA splicing, via endonucleolytic cleavage and ligation"/>
    <property type="evidence" value="ECO:0007669"/>
    <property type="project" value="InterPro"/>
</dbReference>
<organism evidence="2">
    <name type="scientific">marine metagenome</name>
    <dbReference type="NCBI Taxonomy" id="408172"/>
    <lineage>
        <taxon>unclassified sequences</taxon>
        <taxon>metagenomes</taxon>
        <taxon>ecological metagenomes</taxon>
    </lineage>
</organism>
<name>A0A383AM83_9ZZZZ</name>
<evidence type="ECO:0000259" key="1">
    <source>
        <dbReference type="Pfam" id="PF02778"/>
    </source>
</evidence>
<proteinExistence type="predicted"/>
<dbReference type="Pfam" id="PF02778">
    <property type="entry name" value="tRNA_int_endo_N"/>
    <property type="match status" value="1"/>
</dbReference>
<feature type="non-terminal residue" evidence="2">
    <location>
        <position position="98"/>
    </location>
</feature>
<gene>
    <name evidence="2" type="ORF">METZ01_LOCUS461525</name>
</gene>
<feature type="domain" description="tRNA intron endonuclease N-terminal" evidence="1">
    <location>
        <begin position="10"/>
        <end position="73"/>
    </location>
</feature>
<dbReference type="GO" id="GO:0000213">
    <property type="term" value="F:tRNA-intron lyase activity"/>
    <property type="evidence" value="ECO:0007669"/>
    <property type="project" value="InterPro"/>
</dbReference>
<dbReference type="AlphaFoldDB" id="A0A383AM83"/>
<dbReference type="Gene3D" id="3.40.1170.20">
    <property type="entry name" value="tRNA intron endonuclease, N-terminal domain"/>
    <property type="match status" value="1"/>
</dbReference>
<evidence type="ECO:0000313" key="2">
    <source>
        <dbReference type="EMBL" id="SVE08671.1"/>
    </source>
</evidence>
<dbReference type="InterPro" id="IPR006678">
    <property type="entry name" value="tRNA_intron_Endonuc_N"/>
</dbReference>
<dbReference type="SUPFAM" id="SSF55267">
    <property type="entry name" value="tRNA-intron endonuclease N-terminal domain-like"/>
    <property type="match status" value="1"/>
</dbReference>
<dbReference type="EMBL" id="UINC01193187">
    <property type="protein sequence ID" value="SVE08671.1"/>
    <property type="molecule type" value="Genomic_DNA"/>
</dbReference>
<sequence length="98" mass="11568">MSFEGSFQIQAVFLKNQTIILEPDILQKLEQKGYGEIDKNKLILKPFESLFLLYTGKLTLFKGKKKIDFDSLLQIHKQQDEHILTKFLVYRDLRTKGY</sequence>
<protein>
    <recommendedName>
        <fullName evidence="1">tRNA intron endonuclease N-terminal domain-containing protein</fullName>
    </recommendedName>
</protein>
<dbReference type="InterPro" id="IPR036740">
    <property type="entry name" value="tRNA_intron_Endonuc_N_sf"/>
</dbReference>
<reference evidence="2" key="1">
    <citation type="submission" date="2018-05" db="EMBL/GenBank/DDBJ databases">
        <authorList>
            <person name="Lanie J.A."/>
            <person name="Ng W.-L."/>
            <person name="Kazmierczak K.M."/>
            <person name="Andrzejewski T.M."/>
            <person name="Davidsen T.M."/>
            <person name="Wayne K.J."/>
            <person name="Tettelin H."/>
            <person name="Glass J.I."/>
            <person name="Rusch D."/>
            <person name="Podicherti R."/>
            <person name="Tsui H.-C.T."/>
            <person name="Winkler M.E."/>
        </authorList>
    </citation>
    <scope>NUCLEOTIDE SEQUENCE</scope>
</reference>